<proteinExistence type="predicted"/>
<organism evidence="2">
    <name type="scientific">Edafosvirus sp</name>
    <dbReference type="NCBI Taxonomy" id="2487765"/>
    <lineage>
        <taxon>Viruses</taxon>
        <taxon>Varidnaviria</taxon>
        <taxon>Bamfordvirae</taxon>
        <taxon>Nucleocytoviricota</taxon>
        <taxon>Megaviricetes</taxon>
        <taxon>Imitervirales</taxon>
        <taxon>Mimiviridae</taxon>
        <taxon>Klosneuvirinae</taxon>
    </lineage>
</organism>
<gene>
    <name evidence="2" type="ORF">Edafosvirus17_24</name>
</gene>
<accession>A0A3G4ZUH3</accession>
<name>A0A3G4ZUH3_9VIRU</name>
<reference evidence="2" key="1">
    <citation type="submission" date="2018-10" db="EMBL/GenBank/DDBJ databases">
        <title>Hidden diversity of soil giant viruses.</title>
        <authorList>
            <person name="Schulz F."/>
            <person name="Alteio L."/>
            <person name="Goudeau D."/>
            <person name="Ryan E.M."/>
            <person name="Malmstrom R.R."/>
            <person name="Blanchard J."/>
            <person name="Woyke T."/>
        </authorList>
    </citation>
    <scope>NUCLEOTIDE SEQUENCE</scope>
    <source>
        <strain evidence="2">EDV1</strain>
    </source>
</reference>
<protein>
    <submittedName>
        <fullName evidence="2">Uncharacterized protein</fullName>
    </submittedName>
</protein>
<sequence>MTDNLSIEKFEGKLSGPNNIVIKKIRQHNRSPVDVDRWIGHNSMLPIPKGPDDQWNNKPIRHNIKN</sequence>
<evidence type="ECO:0000256" key="1">
    <source>
        <dbReference type="SAM" id="MobiDB-lite"/>
    </source>
</evidence>
<feature type="region of interest" description="Disordered" evidence="1">
    <location>
        <begin position="44"/>
        <end position="66"/>
    </location>
</feature>
<evidence type="ECO:0000313" key="2">
    <source>
        <dbReference type="EMBL" id="AYV78548.1"/>
    </source>
</evidence>
<dbReference type="EMBL" id="MK072082">
    <property type="protein sequence ID" value="AYV78548.1"/>
    <property type="molecule type" value="Genomic_DNA"/>
</dbReference>